<dbReference type="AlphaFoldDB" id="A0A0D7BNZ3"/>
<dbReference type="Proteomes" id="UP000054007">
    <property type="component" value="Unassembled WGS sequence"/>
</dbReference>
<proteinExistence type="predicted"/>
<feature type="compositionally biased region" description="Pro residues" evidence="1">
    <location>
        <begin position="39"/>
        <end position="50"/>
    </location>
</feature>
<sequence length="245" mass="26495">MSIRKRLKRMQKRALSATRDATARFLRRPRLQSGITLAPPSPSPSPPPSTVPASPIPAVATSTSRSSAPIAPSNTDKYLVAVASGCALAETIVDAVPIASAFSGVPAAVRKGAQKHLDVRQCADDAIRERTHLSLLAESFKLEGDAFPLASEIQEFINQASAALDEISNRSTAAKHLYVASDRQVVNTIRSERVAVFLLLNKHFSVQAAQESIAVRVETSTVRIFPRSAMGHSELMCYFCRFLRG</sequence>
<protein>
    <submittedName>
        <fullName evidence="2">Uncharacterized protein</fullName>
    </submittedName>
</protein>
<evidence type="ECO:0000256" key="1">
    <source>
        <dbReference type="SAM" id="MobiDB-lite"/>
    </source>
</evidence>
<feature type="region of interest" description="Disordered" evidence="1">
    <location>
        <begin position="28"/>
        <end position="70"/>
    </location>
</feature>
<accession>A0A0D7BNZ3</accession>
<dbReference type="EMBL" id="KN880445">
    <property type="protein sequence ID" value="KIY72253.1"/>
    <property type="molecule type" value="Genomic_DNA"/>
</dbReference>
<evidence type="ECO:0000313" key="3">
    <source>
        <dbReference type="Proteomes" id="UP000054007"/>
    </source>
</evidence>
<name>A0A0D7BNZ3_9AGAR</name>
<reference evidence="2 3" key="1">
    <citation type="journal article" date="2015" name="Fungal Genet. Biol.">
        <title>Evolution of novel wood decay mechanisms in Agaricales revealed by the genome sequences of Fistulina hepatica and Cylindrobasidium torrendii.</title>
        <authorList>
            <person name="Floudas D."/>
            <person name="Held B.W."/>
            <person name="Riley R."/>
            <person name="Nagy L.G."/>
            <person name="Koehler G."/>
            <person name="Ransdell A.S."/>
            <person name="Younus H."/>
            <person name="Chow J."/>
            <person name="Chiniquy J."/>
            <person name="Lipzen A."/>
            <person name="Tritt A."/>
            <person name="Sun H."/>
            <person name="Haridas S."/>
            <person name="LaButti K."/>
            <person name="Ohm R.A."/>
            <person name="Kues U."/>
            <person name="Blanchette R.A."/>
            <person name="Grigoriev I.V."/>
            <person name="Minto R.E."/>
            <person name="Hibbett D.S."/>
        </authorList>
    </citation>
    <scope>NUCLEOTIDE SEQUENCE [LARGE SCALE GENOMIC DNA]</scope>
    <source>
        <strain evidence="2 3">FP15055 ss-10</strain>
    </source>
</reference>
<evidence type="ECO:0000313" key="2">
    <source>
        <dbReference type="EMBL" id="KIY72253.1"/>
    </source>
</evidence>
<feature type="compositionally biased region" description="Low complexity" evidence="1">
    <location>
        <begin position="51"/>
        <end position="64"/>
    </location>
</feature>
<organism evidence="2 3">
    <name type="scientific">Cylindrobasidium torrendii FP15055 ss-10</name>
    <dbReference type="NCBI Taxonomy" id="1314674"/>
    <lineage>
        <taxon>Eukaryota</taxon>
        <taxon>Fungi</taxon>
        <taxon>Dikarya</taxon>
        <taxon>Basidiomycota</taxon>
        <taxon>Agaricomycotina</taxon>
        <taxon>Agaricomycetes</taxon>
        <taxon>Agaricomycetidae</taxon>
        <taxon>Agaricales</taxon>
        <taxon>Marasmiineae</taxon>
        <taxon>Physalacriaceae</taxon>
        <taxon>Cylindrobasidium</taxon>
    </lineage>
</organism>
<keyword evidence="3" id="KW-1185">Reference proteome</keyword>
<gene>
    <name evidence="2" type="ORF">CYLTODRAFT_55155</name>
</gene>